<gene>
    <name evidence="1" type="ORF">KDW_39900</name>
</gene>
<proteinExistence type="predicted"/>
<sequence length="53" mass="5969">MCGMLLFDFLYAPDLSIDKPYLDPMWVRNGVGQNILDDPSGQFSCSLVLLEDD</sequence>
<reference evidence="1 2" key="1">
    <citation type="submission" date="2019-10" db="EMBL/GenBank/DDBJ databases">
        <title>Dictyobacter vulcani sp. nov., within the class Ktedonobacteria, isolated from soil of volcanic Mt. Zao.</title>
        <authorList>
            <person name="Zheng Y."/>
            <person name="Wang C.M."/>
            <person name="Sakai Y."/>
            <person name="Abe K."/>
            <person name="Yokota A."/>
            <person name="Yabe S."/>
        </authorList>
    </citation>
    <scope>NUCLEOTIDE SEQUENCE [LARGE SCALE GENOMIC DNA]</scope>
    <source>
        <strain evidence="1 2">W12</strain>
    </source>
</reference>
<organism evidence="1 2">
    <name type="scientific">Dictyobacter vulcani</name>
    <dbReference type="NCBI Taxonomy" id="2607529"/>
    <lineage>
        <taxon>Bacteria</taxon>
        <taxon>Bacillati</taxon>
        <taxon>Chloroflexota</taxon>
        <taxon>Ktedonobacteria</taxon>
        <taxon>Ktedonobacterales</taxon>
        <taxon>Dictyobacteraceae</taxon>
        <taxon>Dictyobacter</taxon>
    </lineage>
</organism>
<dbReference type="EMBL" id="BKZW01000002">
    <property type="protein sequence ID" value="GER89828.1"/>
    <property type="molecule type" value="Genomic_DNA"/>
</dbReference>
<evidence type="ECO:0000313" key="1">
    <source>
        <dbReference type="EMBL" id="GER89828.1"/>
    </source>
</evidence>
<dbReference type="AlphaFoldDB" id="A0A5J4KJD2"/>
<protein>
    <submittedName>
        <fullName evidence="1">Uncharacterized protein</fullName>
    </submittedName>
</protein>
<evidence type="ECO:0000313" key="2">
    <source>
        <dbReference type="Proteomes" id="UP000326912"/>
    </source>
</evidence>
<dbReference type="Proteomes" id="UP000326912">
    <property type="component" value="Unassembled WGS sequence"/>
</dbReference>
<name>A0A5J4KJD2_9CHLR</name>
<accession>A0A5J4KJD2</accession>
<keyword evidence="2" id="KW-1185">Reference proteome</keyword>
<comment type="caution">
    <text evidence="1">The sequence shown here is derived from an EMBL/GenBank/DDBJ whole genome shotgun (WGS) entry which is preliminary data.</text>
</comment>